<dbReference type="AlphaFoldDB" id="A0A3B4CBU6"/>
<reference evidence="10" key="3">
    <citation type="submission" date="2025-09" db="UniProtKB">
        <authorList>
            <consortium name="Ensembl"/>
        </authorList>
    </citation>
    <scope>IDENTIFICATION</scope>
</reference>
<dbReference type="FunFam" id="1.10.10.10:FF:000016">
    <property type="entry name" value="Forkhead box protein I1"/>
    <property type="match status" value="1"/>
</dbReference>
<dbReference type="InterPro" id="IPR018122">
    <property type="entry name" value="TF_fork_head_CS_1"/>
</dbReference>
<feature type="region of interest" description="Disordered" evidence="7">
    <location>
        <begin position="23"/>
        <end position="47"/>
    </location>
</feature>
<dbReference type="GO" id="GO:0005634">
    <property type="term" value="C:nucleus"/>
    <property type="evidence" value="ECO:0007669"/>
    <property type="project" value="UniProtKB-SubCell"/>
</dbReference>
<dbReference type="Proteomes" id="UP001501920">
    <property type="component" value="Chromosome 28"/>
</dbReference>
<dbReference type="GO" id="GO:0000981">
    <property type="term" value="F:DNA-binding transcription factor activity, RNA polymerase II-specific"/>
    <property type="evidence" value="ECO:0007669"/>
    <property type="project" value="TreeGrafter"/>
</dbReference>
<dbReference type="PRINTS" id="PR00053">
    <property type="entry name" value="FORKHEAD"/>
</dbReference>
<dbReference type="PANTHER" id="PTHR11829:SF361">
    <property type="entry name" value="FORKHEAD BOX PROTEIN D4-LIKE 1"/>
    <property type="match status" value="1"/>
</dbReference>
<evidence type="ECO:0000256" key="2">
    <source>
        <dbReference type="ARBA" id="ARBA00023015"/>
    </source>
</evidence>
<evidence type="ECO:0000256" key="5">
    <source>
        <dbReference type="ARBA" id="ARBA00023242"/>
    </source>
</evidence>
<name>A0A3B4CBU6_PYGNA</name>
<dbReference type="GeneTree" id="ENSGT00940000157140"/>
<dbReference type="PROSITE" id="PS00657">
    <property type="entry name" value="FORK_HEAD_1"/>
    <property type="match status" value="1"/>
</dbReference>
<protein>
    <recommendedName>
        <fullName evidence="9">Fork-head domain-containing protein</fullName>
    </recommendedName>
</protein>
<evidence type="ECO:0000313" key="11">
    <source>
        <dbReference type="Proteomes" id="UP001501920"/>
    </source>
</evidence>
<dbReference type="SMART" id="SM00339">
    <property type="entry name" value="FH"/>
    <property type="match status" value="1"/>
</dbReference>
<dbReference type="Ensembl" id="ENSPNAT00000015781.2">
    <property type="protein sequence ID" value="ENSPNAP00000009422.2"/>
    <property type="gene ID" value="ENSPNAG00000014918.2"/>
</dbReference>
<feature type="compositionally biased region" description="Low complexity" evidence="7">
    <location>
        <begin position="23"/>
        <end position="38"/>
    </location>
</feature>
<dbReference type="InterPro" id="IPR036390">
    <property type="entry name" value="WH_DNA-bd_sf"/>
</dbReference>
<dbReference type="InterPro" id="IPR030456">
    <property type="entry name" value="TF_fork_head_CS_2"/>
</dbReference>
<dbReference type="PROSITE" id="PS00658">
    <property type="entry name" value="FORK_HEAD_2"/>
    <property type="match status" value="1"/>
</dbReference>
<dbReference type="GO" id="GO:0009653">
    <property type="term" value="P:anatomical structure morphogenesis"/>
    <property type="evidence" value="ECO:0007669"/>
    <property type="project" value="TreeGrafter"/>
</dbReference>
<keyword evidence="8" id="KW-0732">Signal</keyword>
<evidence type="ECO:0000313" key="10">
    <source>
        <dbReference type="Ensembl" id="ENSPNAP00000009422.2"/>
    </source>
</evidence>
<evidence type="ECO:0000256" key="3">
    <source>
        <dbReference type="ARBA" id="ARBA00023125"/>
    </source>
</evidence>
<evidence type="ECO:0000256" key="4">
    <source>
        <dbReference type="ARBA" id="ARBA00023163"/>
    </source>
</evidence>
<keyword evidence="4" id="KW-0804">Transcription</keyword>
<dbReference type="GO" id="GO:0000978">
    <property type="term" value="F:RNA polymerase II cis-regulatory region sequence-specific DNA binding"/>
    <property type="evidence" value="ECO:0007669"/>
    <property type="project" value="TreeGrafter"/>
</dbReference>
<dbReference type="PROSITE" id="PS50039">
    <property type="entry name" value="FORK_HEAD_3"/>
    <property type="match status" value="1"/>
</dbReference>
<dbReference type="STRING" id="42514.ENSPNAP00000009422"/>
<dbReference type="GO" id="GO:0030154">
    <property type="term" value="P:cell differentiation"/>
    <property type="evidence" value="ECO:0007669"/>
    <property type="project" value="UniProtKB-ARBA"/>
</dbReference>
<accession>A0A3B4CBU6</accession>
<dbReference type="SUPFAM" id="SSF46785">
    <property type="entry name" value="Winged helix' DNA-binding domain"/>
    <property type="match status" value="1"/>
</dbReference>
<dbReference type="Gene3D" id="1.10.10.10">
    <property type="entry name" value="Winged helix-like DNA-binding domain superfamily/Winged helix DNA-binding domain"/>
    <property type="match status" value="1"/>
</dbReference>
<dbReference type="GO" id="GO:0009888">
    <property type="term" value="P:tissue development"/>
    <property type="evidence" value="ECO:0007669"/>
    <property type="project" value="UniProtKB-ARBA"/>
</dbReference>
<organism evidence="10 11">
    <name type="scientific">Pygocentrus nattereri</name>
    <name type="common">Red-bellied piranha</name>
    <dbReference type="NCBI Taxonomy" id="42514"/>
    <lineage>
        <taxon>Eukaryota</taxon>
        <taxon>Metazoa</taxon>
        <taxon>Chordata</taxon>
        <taxon>Craniata</taxon>
        <taxon>Vertebrata</taxon>
        <taxon>Euteleostomi</taxon>
        <taxon>Actinopterygii</taxon>
        <taxon>Neopterygii</taxon>
        <taxon>Teleostei</taxon>
        <taxon>Ostariophysi</taxon>
        <taxon>Characiformes</taxon>
        <taxon>Characoidei</taxon>
        <taxon>Pygocentrus</taxon>
    </lineage>
</organism>
<dbReference type="PANTHER" id="PTHR11829">
    <property type="entry name" value="FORKHEAD BOX PROTEIN"/>
    <property type="match status" value="1"/>
</dbReference>
<dbReference type="InterPro" id="IPR036388">
    <property type="entry name" value="WH-like_DNA-bd_sf"/>
</dbReference>
<dbReference type="OrthoDB" id="5402974at2759"/>
<evidence type="ECO:0000256" key="8">
    <source>
        <dbReference type="SAM" id="SignalP"/>
    </source>
</evidence>
<dbReference type="Pfam" id="PF00250">
    <property type="entry name" value="Forkhead"/>
    <property type="match status" value="1"/>
</dbReference>
<reference evidence="10" key="2">
    <citation type="submission" date="2025-08" db="UniProtKB">
        <authorList>
            <consortium name="Ensembl"/>
        </authorList>
    </citation>
    <scope>IDENTIFICATION</scope>
</reference>
<keyword evidence="5 6" id="KW-0539">Nucleus</keyword>
<keyword evidence="11" id="KW-1185">Reference proteome</keyword>
<keyword evidence="3 6" id="KW-0238">DNA-binding</keyword>
<dbReference type="InterPro" id="IPR001766">
    <property type="entry name" value="Fork_head_dom"/>
</dbReference>
<feature type="chain" id="PRO_5043848283" description="Fork-head domain-containing protein" evidence="8">
    <location>
        <begin position="23"/>
        <end position="300"/>
    </location>
</feature>
<reference evidence="10 11" key="1">
    <citation type="submission" date="2020-10" db="EMBL/GenBank/DDBJ databases">
        <title>Pygocentrus nattereri (red-bellied piranha) genome, fPygNat1, primary haplotype.</title>
        <authorList>
            <person name="Myers G."/>
            <person name="Meyer A."/>
            <person name="Karagic N."/>
            <person name="Pippel M."/>
            <person name="Winkler S."/>
            <person name="Tracey A."/>
            <person name="Wood J."/>
            <person name="Formenti G."/>
            <person name="Howe K."/>
            <person name="Fedrigo O."/>
            <person name="Jarvis E.D."/>
        </authorList>
    </citation>
    <scope>NUCLEOTIDE SEQUENCE [LARGE SCALE GENOMIC DNA]</scope>
</reference>
<feature type="DNA-binding region" description="Fork-head" evidence="6">
    <location>
        <begin position="48"/>
        <end position="142"/>
    </location>
</feature>
<dbReference type="InterPro" id="IPR050211">
    <property type="entry name" value="FOX_domain-containing"/>
</dbReference>
<evidence type="ECO:0000256" key="1">
    <source>
        <dbReference type="ARBA" id="ARBA00004123"/>
    </source>
</evidence>
<feature type="domain" description="Fork-head" evidence="9">
    <location>
        <begin position="48"/>
        <end position="142"/>
    </location>
</feature>
<sequence length="300" mass="33476">MISCPTIIIFFLICSSEEESSAESESSFGSESPTSAESPSQQKNSSVKPPYSYIALITMAILQSPMKKLTLSGICHFISDKFPYYRAKFPAWQNSIRHNLSLNDCFIKIPREPGNPGKGNYWSLDPASEDMFDNGSFLRRRKRFKRSQPEYSKDGLLLYPNIGYRPYGRPYCMSGQVLTHAAPLGYVPAQDGMVLPTQDSVVLPPPYFQYQNVSNIKARELGLPEQRSEGQTQKCSFSIDSIMAKSSPAGHKPSIPQLPPEYLCPRPPPSCVVPQWLPGPRTSFALTTLPFAETLRVAYS</sequence>
<evidence type="ECO:0000259" key="9">
    <source>
        <dbReference type="PROSITE" id="PS50039"/>
    </source>
</evidence>
<comment type="subcellular location">
    <subcellularLocation>
        <location evidence="1 6">Nucleus</location>
    </subcellularLocation>
</comment>
<keyword evidence="2" id="KW-0805">Transcription regulation</keyword>
<feature type="signal peptide" evidence="8">
    <location>
        <begin position="1"/>
        <end position="22"/>
    </location>
</feature>
<evidence type="ECO:0000256" key="7">
    <source>
        <dbReference type="SAM" id="MobiDB-lite"/>
    </source>
</evidence>
<dbReference type="OMA" id="FYSSLNC"/>
<proteinExistence type="predicted"/>
<evidence type="ECO:0000256" key="6">
    <source>
        <dbReference type="PROSITE-ProRule" id="PRU00089"/>
    </source>
</evidence>